<dbReference type="GO" id="GO:0000139">
    <property type="term" value="C:Golgi membrane"/>
    <property type="evidence" value="ECO:0007669"/>
    <property type="project" value="UniProtKB-SubCell"/>
</dbReference>
<keyword evidence="8" id="KW-0645">Protease</keyword>
<dbReference type="InterPro" id="IPR006639">
    <property type="entry name" value="Preselin/SPP"/>
</dbReference>
<dbReference type="InterPro" id="IPR001108">
    <property type="entry name" value="Peptidase_A22A"/>
</dbReference>
<dbReference type="EC" id="3.4.23.-" evidence="8"/>
<dbReference type="GO" id="GO:0007219">
    <property type="term" value="P:Notch signaling pathway"/>
    <property type="evidence" value="ECO:0000318"/>
    <property type="project" value="GO_Central"/>
</dbReference>
<dbReference type="OMA" id="NATCNQQ"/>
<dbReference type="OrthoDB" id="20287at2759"/>
<comment type="domain">
    <text evidence="8">The PAL motif is required for normal active site conformation.</text>
</comment>
<dbReference type="GO" id="GO:0070765">
    <property type="term" value="C:gamma-secretase complex"/>
    <property type="evidence" value="ECO:0000318"/>
    <property type="project" value="GO_Central"/>
</dbReference>
<feature type="transmembrane region" description="Helical" evidence="8">
    <location>
        <begin position="455"/>
        <end position="479"/>
    </location>
</feature>
<dbReference type="FunCoup" id="A0A7M7T5N2">
    <property type="interactions" value="1278"/>
</dbReference>
<feature type="transmembrane region" description="Helical" evidence="8">
    <location>
        <begin position="486"/>
        <end position="505"/>
    </location>
</feature>
<dbReference type="KEGG" id="spu:578066"/>
<evidence type="ECO:0000256" key="9">
    <source>
        <dbReference type="SAM" id="MobiDB-lite"/>
    </source>
</evidence>
<evidence type="ECO:0000256" key="4">
    <source>
        <dbReference type="ARBA" id="ARBA00022976"/>
    </source>
</evidence>
<comment type="function">
    <text evidence="8">Probable subunit of the gamma-secretase complex, an endoprotease complex that catalyzes the intramembrane cleavage of integral membrane proteins such as Notch receptors.</text>
</comment>
<dbReference type="GO" id="GO:0042500">
    <property type="term" value="F:aspartic endopeptidase activity, intramembrane cleaving"/>
    <property type="evidence" value="ECO:0000318"/>
    <property type="project" value="GO_Central"/>
</dbReference>
<dbReference type="GO" id="GO:0055074">
    <property type="term" value="P:calcium ion homeostasis"/>
    <property type="evidence" value="ECO:0000318"/>
    <property type="project" value="GO_Central"/>
</dbReference>
<evidence type="ECO:0000256" key="8">
    <source>
        <dbReference type="RuleBase" id="RU361148"/>
    </source>
</evidence>
<evidence type="ECO:0000256" key="1">
    <source>
        <dbReference type="ARBA" id="ARBA00008604"/>
    </source>
</evidence>
<feature type="compositionally biased region" description="Acidic residues" evidence="9">
    <location>
        <begin position="1"/>
        <end position="11"/>
    </location>
</feature>
<feature type="compositionally biased region" description="Basic and acidic residues" evidence="9">
    <location>
        <begin position="343"/>
        <end position="355"/>
    </location>
</feature>
<dbReference type="GeneID" id="578066"/>
<feature type="transmembrane region" description="Helical" evidence="8">
    <location>
        <begin position="165"/>
        <end position="186"/>
    </location>
</feature>
<dbReference type="FunFam" id="1.10.472.100:FF:000001">
    <property type="entry name" value="Presenilin"/>
    <property type="match status" value="1"/>
</dbReference>
<feature type="compositionally biased region" description="Polar residues" evidence="9">
    <location>
        <begin position="359"/>
        <end position="372"/>
    </location>
</feature>
<dbReference type="PRINTS" id="PR01072">
    <property type="entry name" value="PRESENILIN"/>
</dbReference>
<dbReference type="Pfam" id="PF01080">
    <property type="entry name" value="Presenilin"/>
    <property type="match status" value="1"/>
</dbReference>
<dbReference type="SMART" id="SM00730">
    <property type="entry name" value="PSN"/>
    <property type="match status" value="1"/>
</dbReference>
<keyword evidence="6 8" id="KW-0333">Golgi apparatus</keyword>
<evidence type="ECO:0000256" key="3">
    <source>
        <dbReference type="ARBA" id="ARBA00022824"/>
    </source>
</evidence>
<keyword evidence="5 8" id="KW-1133">Transmembrane helix</keyword>
<evidence type="ECO:0000256" key="6">
    <source>
        <dbReference type="ARBA" id="ARBA00023034"/>
    </source>
</evidence>
<evidence type="ECO:0000313" key="11">
    <source>
        <dbReference type="Proteomes" id="UP000007110"/>
    </source>
</evidence>
<keyword evidence="8" id="KW-0378">Hydrolase</keyword>
<name>A0A7M7T5N2_STRPU</name>
<feature type="transmembrane region" description="Helical" evidence="8">
    <location>
        <begin position="255"/>
        <end position="271"/>
    </location>
</feature>
<dbReference type="GO" id="GO:0005789">
    <property type="term" value="C:endoplasmic reticulum membrane"/>
    <property type="evidence" value="ECO:0007669"/>
    <property type="project" value="UniProtKB-SubCell"/>
</dbReference>
<dbReference type="PANTHER" id="PTHR10202">
    <property type="entry name" value="PRESENILIN"/>
    <property type="match status" value="1"/>
</dbReference>
<dbReference type="Proteomes" id="UP000007110">
    <property type="component" value="Unassembled WGS sequence"/>
</dbReference>
<feature type="region of interest" description="Disordered" evidence="9">
    <location>
        <begin position="1"/>
        <end position="104"/>
    </location>
</feature>
<evidence type="ECO:0000313" key="10">
    <source>
        <dbReference type="EnsemblMetazoa" id="XP_030855652"/>
    </source>
</evidence>
<accession>A0A7M7T5N2</accession>
<feature type="transmembrane region" description="Helical" evidence="8">
    <location>
        <begin position="198"/>
        <end position="216"/>
    </location>
</feature>
<feature type="transmembrane region" description="Helical" evidence="8">
    <location>
        <begin position="277"/>
        <end position="295"/>
    </location>
</feature>
<feature type="transmembrane region" description="Helical" evidence="8">
    <location>
        <begin position="228"/>
        <end position="248"/>
    </location>
</feature>
<feature type="compositionally biased region" description="Polar residues" evidence="9">
    <location>
        <begin position="54"/>
        <end position="76"/>
    </location>
</feature>
<keyword evidence="2 8" id="KW-0812">Transmembrane</keyword>
<keyword evidence="11" id="KW-1185">Reference proteome</keyword>
<evidence type="ECO:0000256" key="5">
    <source>
        <dbReference type="ARBA" id="ARBA00022989"/>
    </source>
</evidence>
<dbReference type="PANTHER" id="PTHR10202:SF13">
    <property type="entry name" value="PRESENILIN HOMOLOG"/>
    <property type="match status" value="1"/>
</dbReference>
<dbReference type="CTD" id="5663"/>
<feature type="compositionally biased region" description="Basic and acidic residues" evidence="9">
    <location>
        <begin position="86"/>
        <end position="96"/>
    </location>
</feature>
<dbReference type="RefSeq" id="XP_030855652.1">
    <property type="nucleotide sequence ID" value="XM_030999792.1"/>
</dbReference>
<protein>
    <recommendedName>
        <fullName evidence="8">Presenilin</fullName>
        <ecNumber evidence="8">3.4.23.-</ecNumber>
    </recommendedName>
</protein>
<dbReference type="GO" id="GO:0016485">
    <property type="term" value="P:protein processing"/>
    <property type="evidence" value="ECO:0000318"/>
    <property type="project" value="GO_Central"/>
</dbReference>
<comment type="similarity">
    <text evidence="1 8">Belongs to the peptidase A22A family.</text>
</comment>
<keyword evidence="7 8" id="KW-0472">Membrane</keyword>
<reference evidence="10" key="2">
    <citation type="submission" date="2021-01" db="UniProtKB">
        <authorList>
            <consortium name="EnsemblMetazoa"/>
        </authorList>
    </citation>
    <scope>IDENTIFICATION</scope>
</reference>
<comment type="subunit">
    <text evidence="8">Homodimer.</text>
</comment>
<dbReference type="AlphaFoldDB" id="A0A7M7T5N2"/>
<organism evidence="10 11">
    <name type="scientific">Strongylocentrotus purpuratus</name>
    <name type="common">Purple sea urchin</name>
    <dbReference type="NCBI Taxonomy" id="7668"/>
    <lineage>
        <taxon>Eukaryota</taxon>
        <taxon>Metazoa</taxon>
        <taxon>Echinodermata</taxon>
        <taxon>Eleutherozoa</taxon>
        <taxon>Echinozoa</taxon>
        <taxon>Echinoidea</taxon>
        <taxon>Euechinoidea</taxon>
        <taxon>Echinacea</taxon>
        <taxon>Camarodonta</taxon>
        <taxon>Echinidea</taxon>
        <taxon>Strongylocentrotidae</taxon>
        <taxon>Strongylocentrotus</taxon>
    </lineage>
</organism>
<comment type="subcellular location">
    <subcellularLocation>
        <location evidence="8">Endoplasmic reticulum membrane</location>
        <topology evidence="8">Multi-pass membrane protein</topology>
    </subcellularLocation>
    <subcellularLocation>
        <location evidence="8">Golgi apparatus membrane</location>
        <topology evidence="8">Multi-pass membrane protein</topology>
    </subcellularLocation>
</comment>
<feature type="transmembrane region" description="Helical" evidence="8">
    <location>
        <begin position="114"/>
        <end position="138"/>
    </location>
</feature>
<keyword evidence="4 8" id="KW-0914">Notch signaling pathway</keyword>
<dbReference type="InterPro" id="IPR042524">
    <property type="entry name" value="Presenilin_C"/>
</dbReference>
<sequence length="518" mass="58096">MGVWDQDEDNSTENTRLMLDTEEEEQAPTETMSAEILAPTSDGASNARRPIQVEGSNNPSYGTSVNAEVRGTSVQRRANAGNRPANQERRRERDPPPMEEEEEDEMLKYGAKHVIMLFVPVSLCMLVVVATISTVSFYTESGDVYLIYTPFHEKSDQAGTKAWNALANALIIIGIVLIMTIFLVVLYKYRCYKVIHGWLVLSSLLLLFFFTFFYLQELLVTYNIPMDYFTIAVIMWNFGMVGMVSIHWKGPLRLQQLYLIVISALMALIFIKYLPEWTLWTILAAIAVYDLFAVLCPKGPLRMLVETAQERDEQIFPALIYSSTMVWLVGMADIDSPPPKSKAKQEPPVEEHTAEENATGGQEDQTVSSDQEVNGGFDTVFTERRERDLERSANSSVTSEDRRAAVRALRQNNGPSNRQPPVDEEEEEERGVKLGLGDFIFYSVLVGKASASGDWTTTIACFVAILIGLCLTLILLAIFKKALPALPISIAFGLVFYFCTSNLVFPFTDELASQQVYI</sequence>
<dbReference type="InParanoid" id="A0A7M7T5N2"/>
<dbReference type="EnsemblMetazoa" id="XM_030999792">
    <property type="protein sequence ID" value="XP_030855652"/>
    <property type="gene ID" value="LOC578066"/>
</dbReference>
<evidence type="ECO:0000256" key="7">
    <source>
        <dbReference type="ARBA" id="ARBA00023136"/>
    </source>
</evidence>
<feature type="region of interest" description="Disordered" evidence="9">
    <location>
        <begin position="337"/>
        <end position="429"/>
    </location>
</feature>
<feature type="compositionally biased region" description="Basic and acidic residues" evidence="9">
    <location>
        <begin position="381"/>
        <end position="391"/>
    </location>
</feature>
<dbReference type="GO" id="GO:0006509">
    <property type="term" value="P:membrane protein ectodomain proteolysis"/>
    <property type="evidence" value="ECO:0000318"/>
    <property type="project" value="GO_Central"/>
</dbReference>
<feature type="compositionally biased region" description="Polar residues" evidence="9">
    <location>
        <begin position="410"/>
        <end position="419"/>
    </location>
</feature>
<evidence type="ECO:0000256" key="2">
    <source>
        <dbReference type="ARBA" id="ARBA00022692"/>
    </source>
</evidence>
<feature type="transmembrane region" description="Helical" evidence="8">
    <location>
        <begin position="315"/>
        <end position="332"/>
    </location>
</feature>
<dbReference type="GO" id="GO:0034205">
    <property type="term" value="P:amyloid-beta formation"/>
    <property type="evidence" value="ECO:0000318"/>
    <property type="project" value="GO_Central"/>
</dbReference>
<proteinExistence type="inferred from homology"/>
<keyword evidence="3 8" id="KW-0256">Endoplasmic reticulum</keyword>
<dbReference type="Gene3D" id="1.10.472.100">
    <property type="entry name" value="Presenilin"/>
    <property type="match status" value="1"/>
</dbReference>
<reference evidence="11" key="1">
    <citation type="submission" date="2015-02" db="EMBL/GenBank/DDBJ databases">
        <title>Genome sequencing for Strongylocentrotus purpuratus.</title>
        <authorList>
            <person name="Murali S."/>
            <person name="Liu Y."/>
            <person name="Vee V."/>
            <person name="English A."/>
            <person name="Wang M."/>
            <person name="Skinner E."/>
            <person name="Han Y."/>
            <person name="Muzny D.M."/>
            <person name="Worley K.C."/>
            <person name="Gibbs R.A."/>
        </authorList>
    </citation>
    <scope>NUCLEOTIDE SEQUENCE</scope>
</reference>